<dbReference type="SMART" id="SM00028">
    <property type="entry name" value="TPR"/>
    <property type="match status" value="5"/>
</dbReference>
<feature type="repeat" description="TPR" evidence="3">
    <location>
        <begin position="449"/>
        <end position="482"/>
    </location>
</feature>
<dbReference type="InterPro" id="IPR011990">
    <property type="entry name" value="TPR-like_helical_dom_sf"/>
</dbReference>
<keyword evidence="1" id="KW-0677">Repeat</keyword>
<dbReference type="PANTHER" id="PTHR45586:SF1">
    <property type="entry name" value="LIPOPOLYSACCHARIDE ASSEMBLY PROTEIN B"/>
    <property type="match status" value="1"/>
</dbReference>
<organism evidence="5 6">
    <name type="scientific">Eiseniibacteriota bacterium</name>
    <dbReference type="NCBI Taxonomy" id="2212470"/>
    <lineage>
        <taxon>Bacteria</taxon>
        <taxon>Candidatus Eiseniibacteriota</taxon>
    </lineage>
</organism>
<evidence type="ECO:0000313" key="5">
    <source>
        <dbReference type="EMBL" id="TMQ59948.1"/>
    </source>
</evidence>
<evidence type="ECO:0000256" key="4">
    <source>
        <dbReference type="SAM" id="MobiDB-lite"/>
    </source>
</evidence>
<dbReference type="Proteomes" id="UP000316852">
    <property type="component" value="Unassembled WGS sequence"/>
</dbReference>
<evidence type="ECO:0000256" key="1">
    <source>
        <dbReference type="ARBA" id="ARBA00022737"/>
    </source>
</evidence>
<dbReference type="InterPro" id="IPR051012">
    <property type="entry name" value="CellSynth/LPSAsmb/PSIAsmb"/>
</dbReference>
<name>A0A538T8J8_UNCEI</name>
<dbReference type="InterPro" id="IPR019734">
    <property type="entry name" value="TPR_rpt"/>
</dbReference>
<dbReference type="Gene3D" id="1.25.40.10">
    <property type="entry name" value="Tetratricopeptide repeat domain"/>
    <property type="match status" value="3"/>
</dbReference>
<evidence type="ECO:0000256" key="2">
    <source>
        <dbReference type="ARBA" id="ARBA00022803"/>
    </source>
</evidence>
<evidence type="ECO:0000313" key="6">
    <source>
        <dbReference type="Proteomes" id="UP000316852"/>
    </source>
</evidence>
<dbReference type="EMBL" id="VBOW01000018">
    <property type="protein sequence ID" value="TMQ59948.1"/>
    <property type="molecule type" value="Genomic_DNA"/>
</dbReference>
<dbReference type="PROSITE" id="PS50005">
    <property type="entry name" value="TPR"/>
    <property type="match status" value="1"/>
</dbReference>
<dbReference type="AlphaFoldDB" id="A0A538T8J8"/>
<gene>
    <name evidence="5" type="ORF">E6K76_03265</name>
</gene>
<dbReference type="PANTHER" id="PTHR45586">
    <property type="entry name" value="TPR REPEAT-CONTAINING PROTEIN PA4667"/>
    <property type="match status" value="1"/>
</dbReference>
<protein>
    <submittedName>
        <fullName evidence="5">Tetratricopeptide repeat protein</fullName>
    </submittedName>
</protein>
<keyword evidence="2 3" id="KW-0802">TPR repeat</keyword>
<proteinExistence type="predicted"/>
<comment type="caution">
    <text evidence="5">The sequence shown here is derived from an EMBL/GenBank/DDBJ whole genome shotgun (WGS) entry which is preliminary data.</text>
</comment>
<reference evidence="5 6" key="1">
    <citation type="journal article" date="2019" name="Nat. Microbiol.">
        <title>Mediterranean grassland soil C-N compound turnover is dependent on rainfall and depth, and is mediated by genomically divergent microorganisms.</title>
        <authorList>
            <person name="Diamond S."/>
            <person name="Andeer P.F."/>
            <person name="Li Z."/>
            <person name="Crits-Christoph A."/>
            <person name="Burstein D."/>
            <person name="Anantharaman K."/>
            <person name="Lane K.R."/>
            <person name="Thomas B.C."/>
            <person name="Pan C."/>
            <person name="Northen T.R."/>
            <person name="Banfield J.F."/>
        </authorList>
    </citation>
    <scope>NUCLEOTIDE SEQUENCE [LARGE SCALE GENOMIC DNA]</scope>
    <source>
        <strain evidence="5">WS_6</strain>
    </source>
</reference>
<dbReference type="Pfam" id="PF14559">
    <property type="entry name" value="TPR_19"/>
    <property type="match status" value="1"/>
</dbReference>
<accession>A0A538T8J8</accession>
<sequence>MYKGEPTSLISGTGMGTLALILIAALAGPSSAAFPPGPAPVIPANLEFLVRSAVAQEAGNAEEAAVWAEALAAEDPVSSYVASRFAEILESSGEDQRALAWGDRALHLDSLNADAAMLVGRMRLRAGEASVAVQALTPPLRLLGARPELYAMRSLAHELDKNYEGALADLKRTDILLQDFGWVATGVLGMALEDGRLDEASQALQLALELTPDDPRTLGLGVALARRMGDTALEEKLLRRRAEANDAIPEQIAAYASYLFREGDRKAAKAFLGRVARRGFDPADVRVEAGRSLLSDGDYRAALEAVKPLGENRATLPVRARALVALANEKPALGCYRKLMKLRSLTQEESLVVAYLEIKVGDRRTGILTLEQIREGLLGSPRRVLAGALCYILLHHPEEAVAIMREGALRGPESPILYAELGQAAAETGDSLVAAWAFQKLSGLGKENSECLYFLAATDLSQGEVDRAVRRLDRAVELDPWNGRALSLLGSIRYNMGQLELARDLLRRAVRCRDAGSDAERMLGRVCRALRLDSEARAAESRVRGKRASPSPAGLTFFANP</sequence>
<dbReference type="SUPFAM" id="SSF48452">
    <property type="entry name" value="TPR-like"/>
    <property type="match status" value="2"/>
</dbReference>
<feature type="region of interest" description="Disordered" evidence="4">
    <location>
        <begin position="541"/>
        <end position="561"/>
    </location>
</feature>
<evidence type="ECO:0000256" key="3">
    <source>
        <dbReference type="PROSITE-ProRule" id="PRU00339"/>
    </source>
</evidence>